<comment type="similarity">
    <text evidence="2">Belongs to the aromatic acid exporter (TC 2.A.85) family.</text>
</comment>
<keyword evidence="4 9" id="KW-0812">Transmembrane</keyword>
<evidence type="ECO:0000256" key="1">
    <source>
        <dbReference type="ARBA" id="ARBA00004141"/>
    </source>
</evidence>
<evidence type="ECO:0000256" key="8">
    <source>
        <dbReference type="ARBA" id="ARBA00023303"/>
    </source>
</evidence>
<reference evidence="11" key="1">
    <citation type="submission" date="2025-08" db="UniProtKB">
        <authorList>
            <consortium name="RefSeq"/>
        </authorList>
    </citation>
    <scope>IDENTIFICATION</scope>
</reference>
<evidence type="ECO:0000256" key="7">
    <source>
        <dbReference type="ARBA" id="ARBA00023136"/>
    </source>
</evidence>
<feature type="transmembrane region" description="Helical" evidence="9">
    <location>
        <begin position="133"/>
        <end position="159"/>
    </location>
</feature>
<evidence type="ECO:0000313" key="11">
    <source>
        <dbReference type="RefSeq" id="XP_011003845.1"/>
    </source>
</evidence>
<feature type="transmembrane region" description="Helical" evidence="9">
    <location>
        <begin position="107"/>
        <end position="127"/>
    </location>
</feature>
<dbReference type="AlphaFoldDB" id="A0AAJ6T3C0"/>
<proteinExistence type="inferred from homology"/>
<evidence type="ECO:0000256" key="5">
    <source>
        <dbReference type="ARBA" id="ARBA00022989"/>
    </source>
</evidence>
<dbReference type="GO" id="GO:0034220">
    <property type="term" value="P:monoatomic ion transmembrane transport"/>
    <property type="evidence" value="ECO:0007669"/>
    <property type="project" value="UniProtKB-KW"/>
</dbReference>
<keyword evidence="8" id="KW-0407">Ion channel</keyword>
<evidence type="ECO:0000256" key="9">
    <source>
        <dbReference type="SAM" id="Phobius"/>
    </source>
</evidence>
<keyword evidence="7 9" id="KW-0472">Membrane</keyword>
<protein>
    <submittedName>
        <fullName evidence="11">Aluminum-activated malate transporter 2-like isoform X2</fullName>
    </submittedName>
</protein>
<feature type="transmembrane region" description="Helical" evidence="9">
    <location>
        <begin position="75"/>
        <end position="95"/>
    </location>
</feature>
<evidence type="ECO:0000256" key="3">
    <source>
        <dbReference type="ARBA" id="ARBA00022448"/>
    </source>
</evidence>
<dbReference type="RefSeq" id="XP_011003845.1">
    <property type="nucleotide sequence ID" value="XM_011005543.1"/>
</dbReference>
<dbReference type="PANTHER" id="PTHR31086">
    <property type="entry name" value="ALUMINUM-ACTIVATED MALATE TRANSPORTER 10"/>
    <property type="match status" value="1"/>
</dbReference>
<accession>A0AAJ6T3C0</accession>
<feature type="transmembrane region" description="Helical" evidence="9">
    <location>
        <begin position="50"/>
        <end position="69"/>
    </location>
</feature>
<gene>
    <name evidence="11" type="primary">LOC105110479</name>
</gene>
<evidence type="ECO:0000256" key="2">
    <source>
        <dbReference type="ARBA" id="ARBA00007079"/>
    </source>
</evidence>
<keyword evidence="3" id="KW-0813">Transport</keyword>
<dbReference type="Pfam" id="PF11744">
    <property type="entry name" value="ALMT"/>
    <property type="match status" value="1"/>
</dbReference>
<dbReference type="GO" id="GO:0015743">
    <property type="term" value="P:malate transport"/>
    <property type="evidence" value="ECO:0007669"/>
    <property type="project" value="InterPro"/>
</dbReference>
<name>A0AAJ6T3C0_POPEU</name>
<keyword evidence="6" id="KW-0406">Ion transport</keyword>
<evidence type="ECO:0000256" key="6">
    <source>
        <dbReference type="ARBA" id="ARBA00023065"/>
    </source>
</evidence>
<dbReference type="GO" id="GO:0016020">
    <property type="term" value="C:membrane"/>
    <property type="evidence" value="ECO:0007669"/>
    <property type="project" value="UniProtKB-SubCell"/>
</dbReference>
<dbReference type="GeneID" id="105110479"/>
<sequence>MEIGSASGVMAGFFTQGRRWLNALRVKFKAKVADTARNIKKVGQDDPRRVIHSLKVGLALALVSIFYYYQPLYSNFGVTAMWAIMTVVVVFEFSVGATLGKGLNRGMATLLASALGVGAHHLANLSGHVGEPILLGSLVFLQGGCACVIISIVVFPVWAGEDLHNLIALNIEKLGNFLEGFGDEYFKRTGDAGSKDDKKYLEGYKSVLNSKTGEESLANFAAWEPGHGRFQFRHPWKQYLKVGTLARECAYRIEALNGYLNADIQASSEVRSRIQEACTNMSIESGKALKELSLTIKKMVQPSSADSHIENAKSAAKNLKSLLNSGLWEDTDLLKVIPGITVASILNEVVKCTENIAESVHELASKAQFKSVERTVSPEKLHSGQPQNIKSAQMVNCSHVVVSVKESTMAASPSEISSAPKGIKHNMEV</sequence>
<keyword evidence="5 9" id="KW-1133">Transmembrane helix</keyword>
<organism evidence="10 11">
    <name type="scientific">Populus euphratica</name>
    <name type="common">Euphrates poplar</name>
    <dbReference type="NCBI Taxonomy" id="75702"/>
    <lineage>
        <taxon>Eukaryota</taxon>
        <taxon>Viridiplantae</taxon>
        <taxon>Streptophyta</taxon>
        <taxon>Embryophyta</taxon>
        <taxon>Tracheophyta</taxon>
        <taxon>Spermatophyta</taxon>
        <taxon>Magnoliopsida</taxon>
        <taxon>eudicotyledons</taxon>
        <taxon>Gunneridae</taxon>
        <taxon>Pentapetalae</taxon>
        <taxon>rosids</taxon>
        <taxon>fabids</taxon>
        <taxon>Malpighiales</taxon>
        <taxon>Salicaceae</taxon>
        <taxon>Saliceae</taxon>
        <taxon>Populus</taxon>
    </lineage>
</organism>
<keyword evidence="10" id="KW-1185">Reference proteome</keyword>
<evidence type="ECO:0000313" key="10">
    <source>
        <dbReference type="Proteomes" id="UP000694918"/>
    </source>
</evidence>
<comment type="subcellular location">
    <subcellularLocation>
        <location evidence="1">Membrane</location>
        <topology evidence="1">Multi-pass membrane protein</topology>
    </subcellularLocation>
</comment>
<dbReference type="Proteomes" id="UP000694918">
    <property type="component" value="Unplaced"/>
</dbReference>
<evidence type="ECO:0000256" key="4">
    <source>
        <dbReference type="ARBA" id="ARBA00022692"/>
    </source>
</evidence>
<dbReference type="InterPro" id="IPR020966">
    <property type="entry name" value="ALMT"/>
</dbReference>